<proteinExistence type="predicted"/>
<evidence type="ECO:0000313" key="1">
    <source>
        <dbReference type="EMBL" id="GAJ06893.1"/>
    </source>
</evidence>
<organism evidence="1">
    <name type="scientific">marine sediment metagenome</name>
    <dbReference type="NCBI Taxonomy" id="412755"/>
    <lineage>
        <taxon>unclassified sequences</taxon>
        <taxon>metagenomes</taxon>
        <taxon>ecological metagenomes</taxon>
    </lineage>
</organism>
<comment type="caution">
    <text evidence="1">The sequence shown here is derived from an EMBL/GenBank/DDBJ whole genome shotgun (WGS) entry which is preliminary data.</text>
</comment>
<reference evidence="1" key="1">
    <citation type="journal article" date="2014" name="Front. Microbiol.">
        <title>High frequency of phylogenetically diverse reductive dehalogenase-homologous genes in deep subseafloor sedimentary metagenomes.</title>
        <authorList>
            <person name="Kawai M."/>
            <person name="Futagami T."/>
            <person name="Toyoda A."/>
            <person name="Takaki Y."/>
            <person name="Nishi S."/>
            <person name="Hori S."/>
            <person name="Arai W."/>
            <person name="Tsubouchi T."/>
            <person name="Morono Y."/>
            <person name="Uchiyama I."/>
            <person name="Ito T."/>
            <person name="Fujiyama A."/>
            <person name="Inagaki F."/>
            <person name="Takami H."/>
        </authorList>
    </citation>
    <scope>NUCLEOTIDE SEQUENCE</scope>
    <source>
        <strain evidence="1">Expedition CK06-06</strain>
    </source>
</reference>
<sequence>ESVKQVRPDGWRGVKAREQVIKAALYGVLQDVDEVERIFLIIKAQREY</sequence>
<accession>X1TNI6</accession>
<gene>
    <name evidence="1" type="ORF">S12H4_50555</name>
</gene>
<dbReference type="EMBL" id="BARW01031851">
    <property type="protein sequence ID" value="GAJ06893.1"/>
    <property type="molecule type" value="Genomic_DNA"/>
</dbReference>
<feature type="non-terminal residue" evidence="1">
    <location>
        <position position="1"/>
    </location>
</feature>
<protein>
    <submittedName>
        <fullName evidence="1">Uncharacterized protein</fullName>
    </submittedName>
</protein>
<dbReference type="AlphaFoldDB" id="X1TNI6"/>
<name>X1TNI6_9ZZZZ</name>